<proteinExistence type="predicted"/>
<evidence type="ECO:0000313" key="2">
    <source>
        <dbReference type="EMBL" id="CAB4837127.1"/>
    </source>
</evidence>
<keyword evidence="1" id="KW-0812">Transmembrane</keyword>
<sequence length="69" mass="7900">MKGTESFPQDSAGFSAFPSRRPFNLAMLFTFFILTTLLFASERFIFTPYLISAEVLKKHSQYLINAVPF</sequence>
<feature type="transmembrane region" description="Helical" evidence="1">
    <location>
        <begin position="23"/>
        <end position="40"/>
    </location>
</feature>
<gene>
    <name evidence="2" type="ORF">UFOPK3227_00136</name>
</gene>
<organism evidence="2">
    <name type="scientific">freshwater metagenome</name>
    <dbReference type="NCBI Taxonomy" id="449393"/>
    <lineage>
        <taxon>unclassified sequences</taxon>
        <taxon>metagenomes</taxon>
        <taxon>ecological metagenomes</taxon>
    </lineage>
</organism>
<keyword evidence="1" id="KW-0472">Membrane</keyword>
<dbReference type="AlphaFoldDB" id="A0A6J7AWD8"/>
<protein>
    <submittedName>
        <fullName evidence="2">Unannotated protein</fullName>
    </submittedName>
</protein>
<keyword evidence="1" id="KW-1133">Transmembrane helix</keyword>
<reference evidence="2" key="1">
    <citation type="submission" date="2020-05" db="EMBL/GenBank/DDBJ databases">
        <authorList>
            <person name="Chiriac C."/>
            <person name="Salcher M."/>
            <person name="Ghai R."/>
            <person name="Kavagutti S V."/>
        </authorList>
    </citation>
    <scope>NUCLEOTIDE SEQUENCE</scope>
</reference>
<evidence type="ECO:0000256" key="1">
    <source>
        <dbReference type="SAM" id="Phobius"/>
    </source>
</evidence>
<name>A0A6J7AWD8_9ZZZZ</name>
<accession>A0A6J7AWD8</accession>
<dbReference type="EMBL" id="CAFAHD010000006">
    <property type="protein sequence ID" value="CAB4837127.1"/>
    <property type="molecule type" value="Genomic_DNA"/>
</dbReference>